<keyword evidence="4" id="KW-0786">Thiamine pyrophosphate</keyword>
<comment type="cofactor">
    <cofactor evidence="1">
        <name>thiamine diphosphate</name>
        <dbReference type="ChEBI" id="CHEBI:58937"/>
    </cofactor>
</comment>
<proteinExistence type="inferred from homology"/>
<dbReference type="Proteomes" id="UP001211907">
    <property type="component" value="Unassembled WGS sequence"/>
</dbReference>
<comment type="caution">
    <text evidence="6">The sequence shown here is derived from an EMBL/GenBank/DDBJ whole genome shotgun (WGS) entry which is preliminary data.</text>
</comment>
<dbReference type="InterPro" id="IPR011603">
    <property type="entry name" value="2oxoglutarate_DH_E1"/>
</dbReference>
<dbReference type="Gene3D" id="3.40.50.970">
    <property type="match status" value="1"/>
</dbReference>
<dbReference type="NCBIfam" id="TIGR00239">
    <property type="entry name" value="2oxo_dh_E1"/>
    <property type="match status" value="1"/>
</dbReference>
<name>A0AAD5SY56_9FUNG</name>
<dbReference type="SUPFAM" id="SSF52518">
    <property type="entry name" value="Thiamin diphosphate-binding fold (THDP-binding)"/>
    <property type="match status" value="2"/>
</dbReference>
<sequence length="946" mass="105002">MTASRRSYHYTRDQVYGFREAPKPQLPDYNTKQLENRADAANLVRFVTFYRQLGHRLAAVDPLAQSAPDPSAVYQLNPARYGLDVAATKLYPVDGILATGSLKQNTPKDEKWPLSHIIARLNNTYASAVGFEFQHLPNVSERRWCNELVETVYADRNIEVTVKKRALNLLSRSEVPTSLASLTSSLLKSCMCMLVQAFDHFMAKRFPQVKRYGLEGAESMMIVMDELFKLSAEANVKDVVVGMPHRGRLNLLTDLLKFSPKALFNKIKGNSEFPDGIPGAGDVLSHIAQSVDLEYTNAKAPVHVSLLHNPSHLEAINPVVAGKARAKQFDLLKSIAAGANSAPECDIGDRVLCVQLHGDSAFAGQGIVMETLALSNLPHYTCGGSIHLIVNNQIGYTTQAQNARSTIYSSDVGKIIDAPVIHVNADSPEDVAIATKIAFEYRNKFRKDVIIDLIAYRRMGHNELDEPAFTQPVMYKNIRGRRSVPKLYEEKLVNEGIVTPQEIEHIRLSYTSYLESELEASYDYVPEADTLKGKWSEMSVTKETVSKVDTGVDVATLKKIGIASVATHGLTPHSRLAKFHIAPRLAKIEAGTGLDWATCEALAFGSLLLENNNVRISGQDVGRGTFSQRHAMLVDQNDEHVVIPLNHIFETQGGKMEIANSNLSEFAVLGFEIGVSWENPNRLVIWEAQFGDFFNGAQIIIDTFLSSSESKWLRQTGLVMLLPHGYDGAGPEHSSCRIERFLQLTDAKFDYSDLTPDNCNIHVVYPTTPAQMFHVLRRQMVRNYRRPLVIAGPKTLLRHPAAVSNLEDMAPGTLFKTVIVDAPSPKTTKRVVFLSGKLYYDLVKERATKGLNESVALVRLEEISPFPWDDVKDILQEFPNAIEFLWVQEEPQNQGSYTFVAPRLVQILPEGSKLLYVGRKTLAVPATGIGSRYKAEQAAVIAGAFA</sequence>
<accession>A0AAD5SY56</accession>
<dbReference type="Gene3D" id="3.40.50.12470">
    <property type="match status" value="1"/>
</dbReference>
<dbReference type="CDD" id="cd02016">
    <property type="entry name" value="TPP_E1_OGDC_like"/>
    <property type="match status" value="1"/>
</dbReference>
<dbReference type="InterPro" id="IPR005475">
    <property type="entry name" value="Transketolase-like_Pyr-bd"/>
</dbReference>
<evidence type="ECO:0000313" key="7">
    <source>
        <dbReference type="Proteomes" id="UP001211907"/>
    </source>
</evidence>
<dbReference type="InterPro" id="IPR042179">
    <property type="entry name" value="KGD_C_sf"/>
</dbReference>
<dbReference type="Pfam" id="PF02779">
    <property type="entry name" value="Transket_pyr"/>
    <property type="match status" value="1"/>
</dbReference>
<organism evidence="6 7">
    <name type="scientific">Physocladia obscura</name>
    <dbReference type="NCBI Taxonomy" id="109957"/>
    <lineage>
        <taxon>Eukaryota</taxon>
        <taxon>Fungi</taxon>
        <taxon>Fungi incertae sedis</taxon>
        <taxon>Chytridiomycota</taxon>
        <taxon>Chytridiomycota incertae sedis</taxon>
        <taxon>Chytridiomycetes</taxon>
        <taxon>Chytridiales</taxon>
        <taxon>Chytriomycetaceae</taxon>
        <taxon>Physocladia</taxon>
    </lineage>
</organism>
<evidence type="ECO:0000256" key="4">
    <source>
        <dbReference type="ARBA" id="ARBA00023052"/>
    </source>
</evidence>
<comment type="similarity">
    <text evidence="2">Belongs to the alpha-ketoglutarate dehydrogenase family.</text>
</comment>
<dbReference type="InterPro" id="IPR001017">
    <property type="entry name" value="DH_E1"/>
</dbReference>
<evidence type="ECO:0000313" key="6">
    <source>
        <dbReference type="EMBL" id="KAJ3117620.1"/>
    </source>
</evidence>
<dbReference type="Pfam" id="PF16870">
    <property type="entry name" value="OxoGdeHyase_C"/>
    <property type="match status" value="1"/>
</dbReference>
<dbReference type="GO" id="GO:0030976">
    <property type="term" value="F:thiamine pyrophosphate binding"/>
    <property type="evidence" value="ECO:0007669"/>
    <property type="project" value="InterPro"/>
</dbReference>
<gene>
    <name evidence="6" type="ORF">HK100_000776</name>
</gene>
<dbReference type="InterPro" id="IPR031717">
    <property type="entry name" value="ODO-1/KGD_C"/>
</dbReference>
<dbReference type="GO" id="GO:0006091">
    <property type="term" value="P:generation of precursor metabolites and energy"/>
    <property type="evidence" value="ECO:0007669"/>
    <property type="project" value="UniProtKB-ARBA"/>
</dbReference>
<protein>
    <recommendedName>
        <fullName evidence="5">Transketolase-like pyrimidine-binding domain-containing protein</fullName>
    </recommendedName>
</protein>
<dbReference type="PANTHER" id="PTHR23152">
    <property type="entry name" value="2-OXOGLUTARATE DEHYDROGENASE"/>
    <property type="match status" value="1"/>
</dbReference>
<dbReference type="EMBL" id="JADGJH010001158">
    <property type="protein sequence ID" value="KAJ3117620.1"/>
    <property type="molecule type" value="Genomic_DNA"/>
</dbReference>
<reference evidence="6" key="1">
    <citation type="submission" date="2020-05" db="EMBL/GenBank/DDBJ databases">
        <title>Phylogenomic resolution of chytrid fungi.</title>
        <authorList>
            <person name="Stajich J.E."/>
            <person name="Amses K."/>
            <person name="Simmons R."/>
            <person name="Seto K."/>
            <person name="Myers J."/>
            <person name="Bonds A."/>
            <person name="Quandt C.A."/>
            <person name="Barry K."/>
            <person name="Liu P."/>
            <person name="Grigoriev I."/>
            <person name="Longcore J.E."/>
            <person name="James T.Y."/>
        </authorList>
    </citation>
    <scope>NUCLEOTIDE SEQUENCE</scope>
    <source>
        <strain evidence="6">JEL0513</strain>
    </source>
</reference>
<feature type="domain" description="Transketolase-like pyrimidine-binding" evidence="5">
    <location>
        <begin position="594"/>
        <end position="799"/>
    </location>
</feature>
<dbReference type="PIRSF" id="PIRSF000157">
    <property type="entry name" value="Oxoglu_dh_E1"/>
    <property type="match status" value="1"/>
</dbReference>
<evidence type="ECO:0000256" key="1">
    <source>
        <dbReference type="ARBA" id="ARBA00001964"/>
    </source>
</evidence>
<evidence type="ECO:0000256" key="3">
    <source>
        <dbReference type="ARBA" id="ARBA00023002"/>
    </source>
</evidence>
<keyword evidence="7" id="KW-1185">Reference proteome</keyword>
<keyword evidence="3" id="KW-0560">Oxidoreductase</keyword>
<dbReference type="AlphaFoldDB" id="A0AAD5SY56"/>
<dbReference type="NCBIfam" id="NF006914">
    <property type="entry name" value="PRK09404.1"/>
    <property type="match status" value="1"/>
</dbReference>
<evidence type="ECO:0000259" key="5">
    <source>
        <dbReference type="SMART" id="SM00861"/>
    </source>
</evidence>
<dbReference type="SMART" id="SM00861">
    <property type="entry name" value="Transket_pyr"/>
    <property type="match status" value="1"/>
</dbReference>
<dbReference type="PANTHER" id="PTHR23152:SF4">
    <property type="entry name" value="2-OXOADIPATE DEHYDROGENASE COMPLEX COMPONENT E1"/>
    <property type="match status" value="1"/>
</dbReference>
<dbReference type="Gene3D" id="1.10.287.1150">
    <property type="entry name" value="TPP helical domain"/>
    <property type="match status" value="1"/>
</dbReference>
<dbReference type="InterPro" id="IPR029061">
    <property type="entry name" value="THDP-binding"/>
</dbReference>
<dbReference type="Gene3D" id="3.40.50.11610">
    <property type="entry name" value="Multifunctional 2-oxoglutarate metabolism enzyme, C-terminal domain"/>
    <property type="match status" value="1"/>
</dbReference>
<dbReference type="Pfam" id="PF00676">
    <property type="entry name" value="E1_dh"/>
    <property type="match status" value="1"/>
</dbReference>
<evidence type="ECO:0000256" key="2">
    <source>
        <dbReference type="ARBA" id="ARBA00006936"/>
    </source>
</evidence>
<dbReference type="GO" id="GO:0016624">
    <property type="term" value="F:oxidoreductase activity, acting on the aldehyde or oxo group of donors, disulfide as acceptor"/>
    <property type="evidence" value="ECO:0007669"/>
    <property type="project" value="InterPro"/>
</dbReference>